<evidence type="ECO:0000259" key="2">
    <source>
        <dbReference type="Pfam" id="PF13739"/>
    </source>
</evidence>
<dbReference type="InterPro" id="IPR025303">
    <property type="entry name" value="PdaC"/>
</dbReference>
<dbReference type="Gene3D" id="3.90.640.20">
    <property type="entry name" value="Heat-shock cognate protein, ATPase"/>
    <property type="match status" value="1"/>
</dbReference>
<name>A0AAW5F509_CLOSY</name>
<accession>A0AAW5F509</accession>
<organism evidence="3 4">
    <name type="scientific">Clostridium symbiosum</name>
    <name type="common">Bacteroides symbiosus</name>
    <dbReference type="NCBI Taxonomy" id="1512"/>
    <lineage>
        <taxon>Bacteria</taxon>
        <taxon>Bacillati</taxon>
        <taxon>Bacillota</taxon>
        <taxon>Clostridia</taxon>
        <taxon>Lachnospirales</taxon>
        <taxon>Lachnospiraceae</taxon>
        <taxon>Otoolea</taxon>
    </lineage>
</organism>
<comment type="caution">
    <text evidence="3">The sequence shown here is derived from an EMBL/GenBank/DDBJ whole genome shotgun (WGS) entry which is preliminary data.</text>
</comment>
<dbReference type="Gene3D" id="3.30.565.40">
    <property type="entry name" value="Fervidobacterium nodosum Rt17-B1 like"/>
    <property type="match status" value="1"/>
</dbReference>
<evidence type="ECO:0000313" key="4">
    <source>
        <dbReference type="Proteomes" id="UP001203136"/>
    </source>
</evidence>
<evidence type="ECO:0000259" key="1">
    <source>
        <dbReference type="Pfam" id="PF11738"/>
    </source>
</evidence>
<gene>
    <name evidence="3" type="ORF">K5I21_14730</name>
</gene>
<dbReference type="InterPro" id="IPR021729">
    <property type="entry name" value="DUF3298"/>
</dbReference>
<dbReference type="InterPro" id="IPR037126">
    <property type="entry name" value="PdaC/RsiV-like_sf"/>
</dbReference>
<feature type="domain" description="Deacetylase PdaC" evidence="2">
    <location>
        <begin position="21"/>
        <end position="115"/>
    </location>
</feature>
<feature type="domain" description="DUF3298" evidence="1">
    <location>
        <begin position="143"/>
        <end position="211"/>
    </location>
</feature>
<evidence type="ECO:0000313" key="3">
    <source>
        <dbReference type="EMBL" id="MCK0087107.1"/>
    </source>
</evidence>
<dbReference type="Pfam" id="PF11738">
    <property type="entry name" value="DUF3298"/>
    <property type="match status" value="1"/>
</dbReference>
<dbReference type="Proteomes" id="UP001203136">
    <property type="component" value="Unassembled WGS sequence"/>
</dbReference>
<dbReference type="RefSeq" id="WP_003508661.1">
    <property type="nucleotide sequence ID" value="NZ_CABHNX010000211.1"/>
</dbReference>
<protein>
    <submittedName>
        <fullName evidence="3">DUF3298 and DUF4163 domain-containing protein</fullName>
    </submittedName>
</protein>
<reference evidence="3" key="1">
    <citation type="journal article" date="2022" name="Cell Host Microbe">
        <title>Colonization of the live biotherapeutic product VE303 and modulation of the microbiota and metabolites in healthy volunteers.</title>
        <authorList>
            <person name="Dsouza M."/>
            <person name="Menon R."/>
            <person name="Crossette E."/>
            <person name="Bhattarai S.K."/>
            <person name="Schneider J."/>
            <person name="Kim Y.G."/>
            <person name="Reddy S."/>
            <person name="Caballero S."/>
            <person name="Felix C."/>
            <person name="Cornacchione L."/>
            <person name="Hendrickson J."/>
            <person name="Watson A.R."/>
            <person name="Minot S.S."/>
            <person name="Greenfield N."/>
            <person name="Schopf L."/>
            <person name="Szabady R."/>
            <person name="Patarroyo J."/>
            <person name="Smith W."/>
            <person name="Harrison P."/>
            <person name="Kuijper E.J."/>
            <person name="Kelly C.P."/>
            <person name="Olle B."/>
            <person name="Bobilev D."/>
            <person name="Silber J.L."/>
            <person name="Bucci V."/>
            <person name="Roberts B."/>
            <person name="Faith J."/>
            <person name="Norman J.M."/>
        </authorList>
    </citation>
    <scope>NUCLEOTIDE SEQUENCE</scope>
    <source>
        <strain evidence="3">VE303-04</strain>
    </source>
</reference>
<dbReference type="Pfam" id="PF13739">
    <property type="entry name" value="PdaC"/>
    <property type="match status" value="1"/>
</dbReference>
<dbReference type="AlphaFoldDB" id="A0AAW5F509"/>
<sequence>MQTVSNNTLKQTLYYRDIPVLIYNIQYPAFNSTCSEKAAEAVSENYAALARSKEEYCKAVLYPQAVESARYIQSNYPPFHSYEFDMTYNITLNMGCLTSLYTEQYSYMGGAHGSTVRQSDTWDFTTGNKVQLGDFYPHDRLFREKIQRWIEQQVSIRLKTEPATYFDDYAKLIQNTFNPDSFYLSPGGVVIYFQQYDIAPYATGLPEFVLPVPPGFEPLFTRK</sequence>
<dbReference type="EMBL" id="JAINVB010000001">
    <property type="protein sequence ID" value="MCK0087107.1"/>
    <property type="molecule type" value="Genomic_DNA"/>
</dbReference>
<proteinExistence type="predicted"/>